<evidence type="ECO:0000313" key="2">
    <source>
        <dbReference type="EMBL" id="KAK3201721.1"/>
    </source>
</evidence>
<dbReference type="Gene3D" id="3.90.1300.10">
    <property type="entry name" value="Amidase signature (AS) domain"/>
    <property type="match status" value="1"/>
</dbReference>
<name>A0AAN6LT81_9PLEO</name>
<dbReference type="InterPro" id="IPR036928">
    <property type="entry name" value="AS_sf"/>
</dbReference>
<dbReference type="InterPro" id="IPR023631">
    <property type="entry name" value="Amidase_dom"/>
</dbReference>
<protein>
    <recommendedName>
        <fullName evidence="1">Amidase domain-containing protein</fullName>
    </recommendedName>
</protein>
<dbReference type="InterPro" id="IPR000120">
    <property type="entry name" value="Amidase"/>
</dbReference>
<dbReference type="GO" id="GO:0003824">
    <property type="term" value="F:catalytic activity"/>
    <property type="evidence" value="ECO:0007669"/>
    <property type="project" value="InterPro"/>
</dbReference>
<gene>
    <name evidence="2" type="ORF">GRF29_164g465906</name>
</gene>
<dbReference type="Proteomes" id="UP001280581">
    <property type="component" value="Unassembled WGS sequence"/>
</dbReference>
<sequence>MTNARAAAIDYPESIAHDIPYSAPPSPANPVIKGRLLAFLAALVETAPLLPTILYNNAGFNVLRTRTELDGVEPRFDPTVIRSRDLGDDKPTSDLFYKSLRVPPENTPGRFYTVADYHDAYKSGRLTPSDVVEVLLPLIRRDVAKRSSHSTAFTETQVDAVRRAAEASTRRWKEGKSLGRLDGVPFGAKDDLDVKGYKRHIGTEKDYTEGKEVETSWCVAKVEEAGGIMVGKLSMHELGMDTTNNNPNWGTPLNPYNLSYYTGGSTGGGACAVASGLIPFVIGSDGGGSIRIPSNYCGLYGLKPSHGRVSTLPLSSFDNSVTVRGPVASNMADLDLSYRTLAVPNPSDHLSNKFPHPRPFPGLSSSRTRTLGICKPWFDRADPAVQQACHSALQFLISEYNYKVVDISMPLTYEGQIAHAMTILAETTTKAKSLANLTPANKILLSVSRATPATDYLLAQKVRTIHMQHLAHLFKQHPGLIIVTPTTPNAGWPIGEGELTHGMTDGNMQVRNMEPISQF</sequence>
<dbReference type="EMBL" id="WVTA01000015">
    <property type="protein sequence ID" value="KAK3201721.1"/>
    <property type="molecule type" value="Genomic_DNA"/>
</dbReference>
<dbReference type="SUPFAM" id="SSF75304">
    <property type="entry name" value="Amidase signature (AS) enzymes"/>
    <property type="match status" value="1"/>
</dbReference>
<organism evidence="2 3">
    <name type="scientific">Pseudopithomyces chartarum</name>
    <dbReference type="NCBI Taxonomy" id="1892770"/>
    <lineage>
        <taxon>Eukaryota</taxon>
        <taxon>Fungi</taxon>
        <taxon>Dikarya</taxon>
        <taxon>Ascomycota</taxon>
        <taxon>Pezizomycotina</taxon>
        <taxon>Dothideomycetes</taxon>
        <taxon>Pleosporomycetidae</taxon>
        <taxon>Pleosporales</taxon>
        <taxon>Massarineae</taxon>
        <taxon>Didymosphaeriaceae</taxon>
        <taxon>Pseudopithomyces</taxon>
    </lineage>
</organism>
<dbReference type="Pfam" id="PF01425">
    <property type="entry name" value="Amidase"/>
    <property type="match status" value="1"/>
</dbReference>
<proteinExistence type="predicted"/>
<reference evidence="2 3" key="1">
    <citation type="submission" date="2021-02" db="EMBL/GenBank/DDBJ databases">
        <title>Genome assembly of Pseudopithomyces chartarum.</title>
        <authorList>
            <person name="Jauregui R."/>
            <person name="Singh J."/>
            <person name="Voisey C."/>
        </authorList>
    </citation>
    <scope>NUCLEOTIDE SEQUENCE [LARGE SCALE GENOMIC DNA]</scope>
    <source>
        <strain evidence="2 3">AGR01</strain>
    </source>
</reference>
<dbReference type="AlphaFoldDB" id="A0AAN6LT81"/>
<dbReference type="PANTHER" id="PTHR11895">
    <property type="entry name" value="TRANSAMIDASE"/>
    <property type="match status" value="1"/>
</dbReference>
<keyword evidence="3" id="KW-1185">Reference proteome</keyword>
<evidence type="ECO:0000313" key="3">
    <source>
        <dbReference type="Proteomes" id="UP001280581"/>
    </source>
</evidence>
<dbReference type="PANTHER" id="PTHR11895:SF67">
    <property type="entry name" value="AMIDASE DOMAIN-CONTAINING PROTEIN"/>
    <property type="match status" value="1"/>
</dbReference>
<accession>A0AAN6LT81</accession>
<feature type="domain" description="Amidase" evidence="1">
    <location>
        <begin position="146"/>
        <end position="496"/>
    </location>
</feature>
<comment type="caution">
    <text evidence="2">The sequence shown here is derived from an EMBL/GenBank/DDBJ whole genome shotgun (WGS) entry which is preliminary data.</text>
</comment>
<evidence type="ECO:0000259" key="1">
    <source>
        <dbReference type="Pfam" id="PF01425"/>
    </source>
</evidence>